<feature type="region of interest" description="Disordered" evidence="1">
    <location>
        <begin position="36"/>
        <end position="75"/>
    </location>
</feature>
<organism evidence="2 3">
    <name type="scientific">Citrus sinensis</name>
    <name type="common">Sweet orange</name>
    <name type="synonym">Citrus aurantium var. sinensis</name>
    <dbReference type="NCBI Taxonomy" id="2711"/>
    <lineage>
        <taxon>Eukaryota</taxon>
        <taxon>Viridiplantae</taxon>
        <taxon>Streptophyta</taxon>
        <taxon>Embryophyta</taxon>
        <taxon>Tracheophyta</taxon>
        <taxon>Spermatophyta</taxon>
        <taxon>Magnoliopsida</taxon>
        <taxon>eudicotyledons</taxon>
        <taxon>Gunneridae</taxon>
        <taxon>Pentapetalae</taxon>
        <taxon>rosids</taxon>
        <taxon>malvids</taxon>
        <taxon>Sapindales</taxon>
        <taxon>Rutaceae</taxon>
        <taxon>Aurantioideae</taxon>
        <taxon>Citrus</taxon>
    </lineage>
</organism>
<feature type="non-terminal residue" evidence="2">
    <location>
        <position position="1"/>
    </location>
</feature>
<evidence type="ECO:0000313" key="2">
    <source>
        <dbReference type="EMBL" id="KDO36853.1"/>
    </source>
</evidence>
<proteinExistence type="predicted"/>
<accession>A0A067D238</accession>
<sequence length="75" mass="8526">FKKGLWRKTTPKGLKLKKFIERPDGTLVHDSSYVGEDAWVDDPEPPSENVKQVIESNSRLTAEDKEKLKEDLGIS</sequence>
<dbReference type="AlphaFoldDB" id="A0A067D238"/>
<protein>
    <submittedName>
        <fullName evidence="2">Uncharacterized protein</fullName>
    </submittedName>
</protein>
<evidence type="ECO:0000313" key="3">
    <source>
        <dbReference type="Proteomes" id="UP000027120"/>
    </source>
</evidence>
<evidence type="ECO:0000256" key="1">
    <source>
        <dbReference type="SAM" id="MobiDB-lite"/>
    </source>
</evidence>
<dbReference type="EMBL" id="KK792854">
    <property type="protein sequence ID" value="KDO36853.1"/>
    <property type="molecule type" value="Genomic_DNA"/>
</dbReference>
<reference evidence="2 3" key="1">
    <citation type="submission" date="2014-04" db="EMBL/GenBank/DDBJ databases">
        <authorList>
            <consortium name="International Citrus Genome Consortium"/>
            <person name="Gmitter F."/>
            <person name="Chen C."/>
            <person name="Farmerie W."/>
            <person name="Harkins T."/>
            <person name="Desany B."/>
            <person name="Mohiuddin M."/>
            <person name="Kodira C."/>
            <person name="Borodovsky M."/>
            <person name="Lomsadze A."/>
            <person name="Burns P."/>
            <person name="Jenkins J."/>
            <person name="Prochnik S."/>
            <person name="Shu S."/>
            <person name="Chapman J."/>
            <person name="Pitluck S."/>
            <person name="Schmutz J."/>
            <person name="Rokhsar D."/>
        </authorList>
    </citation>
    <scope>NUCLEOTIDE SEQUENCE</scope>
</reference>
<gene>
    <name evidence="2" type="ORF">CISIN_1g0356081mg</name>
</gene>
<keyword evidence="3" id="KW-1185">Reference proteome</keyword>
<name>A0A067D238_CITSI</name>
<dbReference type="Proteomes" id="UP000027120">
    <property type="component" value="Unassembled WGS sequence"/>
</dbReference>
<feature type="non-terminal residue" evidence="2">
    <location>
        <position position="75"/>
    </location>
</feature>
<dbReference type="STRING" id="2711.A0A067D238"/>
<feature type="compositionally biased region" description="Basic and acidic residues" evidence="1">
    <location>
        <begin position="61"/>
        <end position="75"/>
    </location>
</feature>